<gene>
    <name evidence="7" type="ORF">GCM10010411_91830</name>
</gene>
<evidence type="ECO:0000259" key="6">
    <source>
        <dbReference type="PROSITE" id="PS51349"/>
    </source>
</evidence>
<evidence type="ECO:0000256" key="5">
    <source>
        <dbReference type="ARBA" id="ARBA00024042"/>
    </source>
</evidence>
<comment type="caution">
    <text evidence="7">The sequence shown here is derived from an EMBL/GenBank/DDBJ whole genome shotgun (WGS) entry which is preliminary data.</text>
</comment>
<reference evidence="8" key="1">
    <citation type="journal article" date="2019" name="Int. J. Syst. Evol. Microbiol.">
        <title>The Global Catalogue of Microorganisms (GCM) 10K type strain sequencing project: providing services to taxonomists for standard genome sequencing and annotation.</title>
        <authorList>
            <consortium name="The Broad Institute Genomics Platform"/>
            <consortium name="The Broad Institute Genome Sequencing Center for Infectious Disease"/>
            <person name="Wu L."/>
            <person name="Ma J."/>
        </authorList>
    </citation>
    <scope>NUCLEOTIDE SEQUENCE [LARGE SCALE GENOMIC DNA]</scope>
    <source>
        <strain evidence="8">JCM 6833</strain>
    </source>
</reference>
<evidence type="ECO:0000256" key="1">
    <source>
        <dbReference type="ARBA" id="ARBA00001917"/>
    </source>
</evidence>
<dbReference type="RefSeq" id="WP_344549096.1">
    <property type="nucleotide sequence ID" value="NZ_BAAATD010000023.1"/>
</dbReference>
<keyword evidence="8" id="KW-1185">Reference proteome</keyword>
<dbReference type="PIRSF" id="PIRSF000138">
    <property type="entry name" value="Al-hdrx_acd_dh"/>
    <property type="match status" value="1"/>
</dbReference>
<dbReference type="InterPro" id="IPR013785">
    <property type="entry name" value="Aldolase_TIM"/>
</dbReference>
<dbReference type="Pfam" id="PF01070">
    <property type="entry name" value="FMN_dh"/>
    <property type="match status" value="1"/>
</dbReference>
<keyword evidence="2" id="KW-0285">Flavoprotein</keyword>
<organism evidence="7 8">
    <name type="scientific">Actinomadura fulvescens</name>
    <dbReference type="NCBI Taxonomy" id="46160"/>
    <lineage>
        <taxon>Bacteria</taxon>
        <taxon>Bacillati</taxon>
        <taxon>Actinomycetota</taxon>
        <taxon>Actinomycetes</taxon>
        <taxon>Streptosporangiales</taxon>
        <taxon>Thermomonosporaceae</taxon>
        <taxon>Actinomadura</taxon>
    </lineage>
</organism>
<evidence type="ECO:0000256" key="2">
    <source>
        <dbReference type="ARBA" id="ARBA00022630"/>
    </source>
</evidence>
<dbReference type="EMBL" id="BAAATD010000023">
    <property type="protein sequence ID" value="GAA2637720.1"/>
    <property type="molecule type" value="Genomic_DNA"/>
</dbReference>
<dbReference type="InterPro" id="IPR037396">
    <property type="entry name" value="FMN_HAD"/>
</dbReference>
<evidence type="ECO:0000313" key="8">
    <source>
        <dbReference type="Proteomes" id="UP001501509"/>
    </source>
</evidence>
<dbReference type="InterPro" id="IPR012133">
    <property type="entry name" value="Alpha-hydoxy_acid_DH_FMN"/>
</dbReference>
<name>A0ABP6DA53_9ACTN</name>
<dbReference type="PANTHER" id="PTHR10578">
    <property type="entry name" value="S -2-HYDROXY-ACID OXIDASE-RELATED"/>
    <property type="match status" value="1"/>
</dbReference>
<comment type="similarity">
    <text evidence="5">Belongs to the FMN-dependent alpha-hydroxy acid dehydrogenase family.</text>
</comment>
<feature type="domain" description="FMN hydroxy acid dehydrogenase" evidence="6">
    <location>
        <begin position="1"/>
        <end position="352"/>
    </location>
</feature>
<comment type="cofactor">
    <cofactor evidence="1">
        <name>FMN</name>
        <dbReference type="ChEBI" id="CHEBI:58210"/>
    </cofactor>
</comment>
<dbReference type="InterPro" id="IPR000262">
    <property type="entry name" value="FMN-dep_DH"/>
</dbReference>
<proteinExistence type="inferred from homology"/>
<dbReference type="PROSITE" id="PS51349">
    <property type="entry name" value="FMN_HYDROXY_ACID_DH_2"/>
    <property type="match status" value="1"/>
</dbReference>
<dbReference type="CDD" id="cd02809">
    <property type="entry name" value="alpha_hydroxyacid_oxid_FMN"/>
    <property type="match status" value="1"/>
</dbReference>
<keyword evidence="4" id="KW-0560">Oxidoreductase</keyword>
<accession>A0ABP6DA53</accession>
<dbReference type="Proteomes" id="UP001501509">
    <property type="component" value="Unassembled WGS sequence"/>
</dbReference>
<evidence type="ECO:0000256" key="3">
    <source>
        <dbReference type="ARBA" id="ARBA00022643"/>
    </source>
</evidence>
<evidence type="ECO:0000256" key="4">
    <source>
        <dbReference type="ARBA" id="ARBA00023002"/>
    </source>
</evidence>
<dbReference type="SUPFAM" id="SSF51395">
    <property type="entry name" value="FMN-linked oxidoreductases"/>
    <property type="match status" value="1"/>
</dbReference>
<protein>
    <submittedName>
        <fullName evidence="7">Alpha-hydroxy acid oxidase</fullName>
    </submittedName>
</protein>
<dbReference type="InterPro" id="IPR008259">
    <property type="entry name" value="FMN_hydac_DH_AS"/>
</dbReference>
<keyword evidence="3" id="KW-0288">FMN</keyword>
<dbReference type="Gene3D" id="3.20.20.70">
    <property type="entry name" value="Aldolase class I"/>
    <property type="match status" value="1"/>
</dbReference>
<dbReference type="PANTHER" id="PTHR10578:SF107">
    <property type="entry name" value="2-HYDROXYACID OXIDASE 1"/>
    <property type="match status" value="1"/>
</dbReference>
<dbReference type="PROSITE" id="PS00557">
    <property type="entry name" value="FMN_HYDROXY_ACID_DH_1"/>
    <property type="match status" value="1"/>
</dbReference>
<sequence>MRLTLGDFARSAEARLDPAIWDFFEGGAGEERTLAANAQAFDRWWLRPSVLRGADRPETAVKILGRAWDLPVGIAPVAFHTLAHPLGEIATARGTAALGSVPLVVSTFAGRRIEEVAAQRGDVPLWLQVYCLRDRSITRSLIERAENAGFEALVLTVDAPHLGRRLRDLRNDFRLPADVGPANLAGDGFRVPAAHARAEFDPGLDWSVVDWLRSVSALPVLVKGILTGADAALAIGAGVDGIVVSNHGGRQLDGVPGTLDVLPEIADAVAGRVPLLLDGGVRRGRDVLAALALGADAVLVGRPVLHGLAVGGAEGVTDLLTILLDELTDAMSLCGLRTLADITPDLVRPVTSWPARPGAERSGA</sequence>
<evidence type="ECO:0000313" key="7">
    <source>
        <dbReference type="EMBL" id="GAA2637720.1"/>
    </source>
</evidence>